<dbReference type="GO" id="GO:0051301">
    <property type="term" value="P:cell division"/>
    <property type="evidence" value="ECO:0007669"/>
    <property type="project" value="UniProtKB-KW"/>
</dbReference>
<dbReference type="Proteomes" id="UP001139125">
    <property type="component" value="Unassembled WGS sequence"/>
</dbReference>
<evidence type="ECO:0000256" key="6">
    <source>
        <dbReference type="ARBA" id="ARBA00023306"/>
    </source>
</evidence>
<keyword evidence="5 7" id="KW-0175">Coiled coil</keyword>
<evidence type="ECO:0000256" key="5">
    <source>
        <dbReference type="ARBA" id="ARBA00023054"/>
    </source>
</evidence>
<evidence type="ECO:0000256" key="2">
    <source>
        <dbReference type="ARBA" id="ARBA00009008"/>
    </source>
</evidence>
<protein>
    <submittedName>
        <fullName evidence="9">DivIVA domain-containing protein</fullName>
    </submittedName>
</protein>
<feature type="region of interest" description="Disordered" evidence="8">
    <location>
        <begin position="157"/>
        <end position="218"/>
    </location>
</feature>
<evidence type="ECO:0000313" key="10">
    <source>
        <dbReference type="Proteomes" id="UP001139125"/>
    </source>
</evidence>
<dbReference type="EMBL" id="JANDBC010000001">
    <property type="protein sequence ID" value="MCP9291206.1"/>
    <property type="molecule type" value="Genomic_DNA"/>
</dbReference>
<dbReference type="PANTHER" id="PTHR35794:SF2">
    <property type="entry name" value="CELL DIVISION PROTEIN DIVIVA"/>
    <property type="match status" value="1"/>
</dbReference>
<dbReference type="Gene3D" id="6.10.250.660">
    <property type="match status" value="1"/>
</dbReference>
<feature type="coiled-coil region" evidence="7">
    <location>
        <begin position="29"/>
        <end position="124"/>
    </location>
</feature>
<evidence type="ECO:0000256" key="7">
    <source>
        <dbReference type="SAM" id="Coils"/>
    </source>
</evidence>
<evidence type="ECO:0000256" key="8">
    <source>
        <dbReference type="SAM" id="MobiDB-lite"/>
    </source>
</evidence>
<accession>A0A9X2RD80</accession>
<keyword evidence="3" id="KW-0963">Cytoplasm</keyword>
<dbReference type="GO" id="GO:0005737">
    <property type="term" value="C:cytoplasm"/>
    <property type="evidence" value="ECO:0007669"/>
    <property type="project" value="UniProtKB-SubCell"/>
</dbReference>
<dbReference type="Pfam" id="PF05103">
    <property type="entry name" value="DivIVA"/>
    <property type="match status" value="1"/>
</dbReference>
<dbReference type="NCBIfam" id="TIGR03544">
    <property type="entry name" value="DivI1A_domain"/>
    <property type="match status" value="1"/>
</dbReference>
<organism evidence="9 10">
    <name type="scientific">Gracilimonas sediminicola</name>
    <dbReference type="NCBI Taxonomy" id="2952158"/>
    <lineage>
        <taxon>Bacteria</taxon>
        <taxon>Pseudomonadati</taxon>
        <taxon>Balneolota</taxon>
        <taxon>Balneolia</taxon>
        <taxon>Balneolales</taxon>
        <taxon>Balneolaceae</taxon>
        <taxon>Gracilimonas</taxon>
    </lineage>
</organism>
<keyword evidence="4" id="KW-0132">Cell division</keyword>
<proteinExistence type="inferred from homology"/>
<dbReference type="RefSeq" id="WP_255133942.1">
    <property type="nucleotide sequence ID" value="NZ_JANDBC010000001.1"/>
</dbReference>
<evidence type="ECO:0000256" key="3">
    <source>
        <dbReference type="ARBA" id="ARBA00022490"/>
    </source>
</evidence>
<evidence type="ECO:0000256" key="1">
    <source>
        <dbReference type="ARBA" id="ARBA00004496"/>
    </source>
</evidence>
<keyword evidence="10" id="KW-1185">Reference proteome</keyword>
<dbReference type="InterPro" id="IPR019933">
    <property type="entry name" value="DivIVA_domain"/>
</dbReference>
<evidence type="ECO:0000313" key="9">
    <source>
        <dbReference type="EMBL" id="MCP9291206.1"/>
    </source>
</evidence>
<comment type="subcellular location">
    <subcellularLocation>
        <location evidence="1">Cytoplasm</location>
    </subcellularLocation>
</comment>
<reference evidence="9" key="1">
    <citation type="submission" date="2022-06" db="EMBL/GenBank/DDBJ databases">
        <title>Gracilimonas sp. CAU 1638 isolated from sea sediment.</title>
        <authorList>
            <person name="Kim W."/>
        </authorList>
    </citation>
    <scope>NUCLEOTIDE SEQUENCE</scope>
    <source>
        <strain evidence="9">CAU 1638</strain>
    </source>
</reference>
<name>A0A9X2RD80_9BACT</name>
<keyword evidence="6" id="KW-0131">Cell cycle</keyword>
<gene>
    <name evidence="9" type="ORF">NM125_06390</name>
</gene>
<dbReference type="AlphaFoldDB" id="A0A9X2RD80"/>
<sequence>MKLTPLEIKQQTFEKGLRGYDTADVQAFLTLVSNEFEHLINKNKELEQQIDKLTERVKHYERVEDALHETLQTAKESMEQKVSGAKQEAKNTLEKAEMEADAIIKEANHNRQQIRQSILRLLDRREEIINGITSYLENAKKSVEQFSKDEMEVFQLPKEERLEESLENPTRPTKFMLDEENETDGLDSAGKGDEDEDEEDHAFPPGSDRLDDILDEID</sequence>
<evidence type="ECO:0000256" key="4">
    <source>
        <dbReference type="ARBA" id="ARBA00022618"/>
    </source>
</evidence>
<dbReference type="InterPro" id="IPR007793">
    <property type="entry name" value="DivIVA_fam"/>
</dbReference>
<comment type="similarity">
    <text evidence="2">Belongs to the DivIVA family.</text>
</comment>
<comment type="caution">
    <text evidence="9">The sequence shown here is derived from an EMBL/GenBank/DDBJ whole genome shotgun (WGS) entry which is preliminary data.</text>
</comment>
<dbReference type="PANTHER" id="PTHR35794">
    <property type="entry name" value="CELL DIVISION PROTEIN DIVIVA"/>
    <property type="match status" value="1"/>
</dbReference>